<dbReference type="PANTHER" id="PTHR32502">
    <property type="entry name" value="N-ACETYLGALACTOSAMINE PERMEASE II COMPONENT-RELATED"/>
    <property type="match status" value="1"/>
</dbReference>
<name>A0A125W9L9_ENTFL</name>
<dbReference type="GO" id="GO:0005886">
    <property type="term" value="C:plasma membrane"/>
    <property type="evidence" value="ECO:0007669"/>
    <property type="project" value="TreeGrafter"/>
</dbReference>
<dbReference type="Proteomes" id="UP000004846">
    <property type="component" value="Unassembled WGS sequence"/>
</dbReference>
<keyword evidence="1" id="KW-0812">Transmembrane</keyword>
<dbReference type="AlphaFoldDB" id="A0A125W9L9"/>
<dbReference type="GO" id="GO:0009401">
    <property type="term" value="P:phosphoenolpyruvate-dependent sugar phosphotransferase system"/>
    <property type="evidence" value="ECO:0007669"/>
    <property type="project" value="InterPro"/>
</dbReference>
<proteinExistence type="predicted"/>
<keyword evidence="1" id="KW-1133">Transmembrane helix</keyword>
<accession>A0A125W9L9</accession>
<sequence>MDGLGFAPMGFWLSMLISMLVIKLLMGYLGFKLGTSVIETLSDKIGKISSAANIVGVTVIAALATSFVKANIAIKYSHNVESGEKQVIAIQDILDKITPKMLPVILTILVFYLIKKRKWNTYQLLIFFICDWDSSLCLRDFSIVSERSKGQGFRFRVNLVSLFISFLSDGHNIFSVNGNKI</sequence>
<evidence type="ECO:0000313" key="3">
    <source>
        <dbReference type="Proteomes" id="UP000004846"/>
    </source>
</evidence>
<dbReference type="HOGENOM" id="CLU_1486872_0_0_9"/>
<dbReference type="Pfam" id="PF03613">
    <property type="entry name" value="EIID-AGA"/>
    <property type="match status" value="1"/>
</dbReference>
<protein>
    <submittedName>
        <fullName evidence="2">PTS system mannose/fructose/sorbose family IID component</fullName>
    </submittedName>
</protein>
<dbReference type="EMBL" id="AEBR01000008">
    <property type="protein sequence ID" value="EFM84020.1"/>
    <property type="molecule type" value="Genomic_DNA"/>
</dbReference>
<evidence type="ECO:0000313" key="2">
    <source>
        <dbReference type="EMBL" id="EFM84020.1"/>
    </source>
</evidence>
<feature type="transmembrane region" description="Helical" evidence="1">
    <location>
        <begin position="12"/>
        <end position="31"/>
    </location>
</feature>
<dbReference type="InterPro" id="IPR050303">
    <property type="entry name" value="GatZ_KbaZ_carbometab"/>
</dbReference>
<keyword evidence="1" id="KW-0472">Membrane</keyword>
<comment type="caution">
    <text evidence="2">The sequence shown here is derived from an EMBL/GenBank/DDBJ whole genome shotgun (WGS) entry which is preliminary data.</text>
</comment>
<dbReference type="InterPro" id="IPR004704">
    <property type="entry name" value="PTS_IID_man"/>
</dbReference>
<feature type="transmembrane region" description="Helical" evidence="1">
    <location>
        <begin position="97"/>
        <end position="114"/>
    </location>
</feature>
<gene>
    <name evidence="2" type="ORF">HMPREF9498_00365</name>
</gene>
<evidence type="ECO:0000256" key="1">
    <source>
        <dbReference type="SAM" id="Phobius"/>
    </source>
</evidence>
<dbReference type="PROSITE" id="PS51108">
    <property type="entry name" value="PTS_EIID"/>
    <property type="match status" value="1"/>
</dbReference>
<feature type="transmembrane region" description="Helical" evidence="1">
    <location>
        <begin position="52"/>
        <end position="77"/>
    </location>
</feature>
<dbReference type="PANTHER" id="PTHR32502:SF23">
    <property type="entry name" value="TRANSPORT PROTEIN, PTS SYSTEM"/>
    <property type="match status" value="1"/>
</dbReference>
<organism evidence="2 3">
    <name type="scientific">Enterococcus faecalis TX4248</name>
    <dbReference type="NCBI Taxonomy" id="749495"/>
    <lineage>
        <taxon>Bacteria</taxon>
        <taxon>Bacillati</taxon>
        <taxon>Bacillota</taxon>
        <taxon>Bacilli</taxon>
        <taxon>Lactobacillales</taxon>
        <taxon>Enterococcaceae</taxon>
        <taxon>Enterococcus</taxon>
    </lineage>
</organism>
<reference evidence="2 3" key="1">
    <citation type="submission" date="2010-07" db="EMBL/GenBank/DDBJ databases">
        <authorList>
            <person name="Sid Ahmed O."/>
        </authorList>
    </citation>
    <scope>NUCLEOTIDE SEQUENCE [LARGE SCALE GENOMIC DNA]</scope>
    <source>
        <strain evidence="2 3">TX4248</strain>
    </source>
</reference>